<name>A0A5B2XV06_9PSEU</name>
<evidence type="ECO:0000256" key="3">
    <source>
        <dbReference type="RuleBase" id="RU000363"/>
    </source>
</evidence>
<dbReference type="InterPro" id="IPR020904">
    <property type="entry name" value="Sc_DH/Rdtase_CS"/>
</dbReference>
<dbReference type="AlphaFoldDB" id="A0A5B2XV06"/>
<dbReference type="PANTHER" id="PTHR24321">
    <property type="entry name" value="DEHYDROGENASES, SHORT CHAIN"/>
    <property type="match status" value="1"/>
</dbReference>
<sequence length="284" mass="29254">MAGDRPVGSLASPDMGSIEDKVALVTGAGSGIGEAIARRLDAEGALVAALDIDSTGAELTAGLVRRGMAVCADVSDAAQLEDAVAAVVDRYGRLDILVNNAGIRGGQEAEDAFDRLAARVDEAATGEPTTVLDATLGITDEAWHRMLSVHLDGTFYGTRAALRVMREQRDGVIVNISSTCGLTGCEHLPHYSAAKGGIQALTKAVARDVAPLGIRVNAVAPGYVETPLGDVIRPVLRRVIEQQIGLGRFGLPAEIAATVAFLAGPDGAYFTGQIISPNGGLVTS</sequence>
<dbReference type="PANTHER" id="PTHR24321:SF8">
    <property type="entry name" value="ESTRADIOL 17-BETA-DEHYDROGENASE 8-RELATED"/>
    <property type="match status" value="1"/>
</dbReference>
<reference evidence="4 5" key="2">
    <citation type="submission" date="2019-09" db="EMBL/GenBank/DDBJ databases">
        <authorList>
            <person name="Jin C."/>
        </authorList>
    </citation>
    <scope>NUCLEOTIDE SEQUENCE [LARGE SCALE GENOMIC DNA]</scope>
    <source>
        <strain evidence="4 5">AN110305</strain>
    </source>
</reference>
<proteinExistence type="inferred from homology"/>
<dbReference type="GO" id="GO:0016491">
    <property type="term" value="F:oxidoreductase activity"/>
    <property type="evidence" value="ECO:0007669"/>
    <property type="project" value="UniProtKB-KW"/>
</dbReference>
<keyword evidence="2" id="KW-0560">Oxidoreductase</keyword>
<dbReference type="PRINTS" id="PR00081">
    <property type="entry name" value="GDHRDH"/>
</dbReference>
<keyword evidence="5" id="KW-1185">Reference proteome</keyword>
<dbReference type="Pfam" id="PF00106">
    <property type="entry name" value="adh_short"/>
    <property type="match status" value="1"/>
</dbReference>
<evidence type="ECO:0000256" key="2">
    <source>
        <dbReference type="ARBA" id="ARBA00023002"/>
    </source>
</evidence>
<protein>
    <submittedName>
        <fullName evidence="4">SDR family oxidoreductase</fullName>
    </submittedName>
</protein>
<dbReference type="Proteomes" id="UP000323454">
    <property type="component" value="Unassembled WGS sequence"/>
</dbReference>
<dbReference type="InterPro" id="IPR036291">
    <property type="entry name" value="NAD(P)-bd_dom_sf"/>
</dbReference>
<organism evidence="4 5">
    <name type="scientific">Solihabitans fulvus</name>
    <dbReference type="NCBI Taxonomy" id="1892852"/>
    <lineage>
        <taxon>Bacteria</taxon>
        <taxon>Bacillati</taxon>
        <taxon>Actinomycetota</taxon>
        <taxon>Actinomycetes</taxon>
        <taxon>Pseudonocardiales</taxon>
        <taxon>Pseudonocardiaceae</taxon>
        <taxon>Solihabitans</taxon>
    </lineage>
</organism>
<gene>
    <name evidence="4" type="ORF">F0L68_00965</name>
</gene>
<evidence type="ECO:0000313" key="4">
    <source>
        <dbReference type="EMBL" id="KAA2267133.1"/>
    </source>
</evidence>
<dbReference type="SUPFAM" id="SSF51735">
    <property type="entry name" value="NAD(P)-binding Rossmann-fold domains"/>
    <property type="match status" value="1"/>
</dbReference>
<dbReference type="PROSITE" id="PS00061">
    <property type="entry name" value="ADH_SHORT"/>
    <property type="match status" value="1"/>
</dbReference>
<reference evidence="4 5" key="1">
    <citation type="submission" date="2019-09" db="EMBL/GenBank/DDBJ databases">
        <title>Goodfellowia gen. nov., a new genus of the Pseudonocardineae related to Actinoalloteichus, containing Goodfellowia coeruleoviolacea gen. nov., comb. nov. gen. nov., comb. nov.</title>
        <authorList>
            <person name="Labeda D."/>
        </authorList>
    </citation>
    <scope>NUCLEOTIDE SEQUENCE [LARGE SCALE GENOMIC DNA]</scope>
    <source>
        <strain evidence="4 5">AN110305</strain>
    </source>
</reference>
<evidence type="ECO:0000256" key="1">
    <source>
        <dbReference type="ARBA" id="ARBA00006484"/>
    </source>
</evidence>
<dbReference type="InterPro" id="IPR002347">
    <property type="entry name" value="SDR_fam"/>
</dbReference>
<dbReference type="OrthoDB" id="9809287at2"/>
<comment type="caution">
    <text evidence="4">The sequence shown here is derived from an EMBL/GenBank/DDBJ whole genome shotgun (WGS) entry which is preliminary data.</text>
</comment>
<dbReference type="FunFam" id="3.40.50.720:FF:000084">
    <property type="entry name" value="Short-chain dehydrogenase reductase"/>
    <property type="match status" value="1"/>
</dbReference>
<dbReference type="EMBL" id="VUOB01000001">
    <property type="protein sequence ID" value="KAA2267133.1"/>
    <property type="molecule type" value="Genomic_DNA"/>
</dbReference>
<comment type="similarity">
    <text evidence="1 3">Belongs to the short-chain dehydrogenases/reductases (SDR) family.</text>
</comment>
<accession>A0A5B2XV06</accession>
<dbReference type="PRINTS" id="PR00080">
    <property type="entry name" value="SDRFAMILY"/>
</dbReference>
<dbReference type="Gene3D" id="3.40.50.720">
    <property type="entry name" value="NAD(P)-binding Rossmann-like Domain"/>
    <property type="match status" value="1"/>
</dbReference>
<evidence type="ECO:0000313" key="5">
    <source>
        <dbReference type="Proteomes" id="UP000323454"/>
    </source>
</evidence>